<dbReference type="InterPro" id="IPR002938">
    <property type="entry name" value="FAD-bd"/>
</dbReference>
<reference evidence="9" key="1">
    <citation type="submission" date="2022-10" db="EMBL/GenBank/DDBJ databases">
        <title>Culturing micro-colonial fungi from biological soil crusts in the Mojave desert and describing Neophaeococcomyces mojavensis, and introducing the new genera and species Taxawa tesnikishii.</title>
        <authorList>
            <person name="Kurbessoian T."/>
            <person name="Stajich J.E."/>
        </authorList>
    </citation>
    <scope>NUCLEOTIDE SEQUENCE</scope>
    <source>
        <strain evidence="9">TK_41</strain>
    </source>
</reference>
<dbReference type="SUPFAM" id="SSF51905">
    <property type="entry name" value="FAD/NAD(P)-binding domain"/>
    <property type="match status" value="1"/>
</dbReference>
<dbReference type="AlphaFoldDB" id="A0AA39CDJ1"/>
<evidence type="ECO:0000256" key="2">
    <source>
        <dbReference type="ARBA" id="ARBA00022630"/>
    </source>
</evidence>
<evidence type="ECO:0000256" key="5">
    <source>
        <dbReference type="ARBA" id="ARBA00023033"/>
    </source>
</evidence>
<accession>A0AA39CDJ1</accession>
<gene>
    <name evidence="9" type="ORF">H2200_011160</name>
</gene>
<dbReference type="InterPro" id="IPR036188">
    <property type="entry name" value="FAD/NAD-bd_sf"/>
</dbReference>
<proteinExistence type="inferred from homology"/>
<dbReference type="PRINTS" id="PR00420">
    <property type="entry name" value="RNGMNOXGNASE"/>
</dbReference>
<dbReference type="EMBL" id="JAPDRK010000019">
    <property type="protein sequence ID" value="KAJ9604326.1"/>
    <property type="molecule type" value="Genomic_DNA"/>
</dbReference>
<keyword evidence="5" id="KW-0503">Monooxygenase</keyword>
<comment type="caution">
    <text evidence="9">The sequence shown here is derived from an EMBL/GenBank/DDBJ whole genome shotgun (WGS) entry which is preliminary data.</text>
</comment>
<feature type="domain" description="FAD-binding" evidence="8">
    <location>
        <begin position="11"/>
        <end position="206"/>
    </location>
</feature>
<evidence type="ECO:0000256" key="1">
    <source>
        <dbReference type="ARBA" id="ARBA00007992"/>
    </source>
</evidence>
<feature type="transmembrane region" description="Helical" evidence="7">
    <location>
        <begin position="6"/>
        <end position="28"/>
    </location>
</feature>
<comment type="similarity">
    <text evidence="1">Belongs to the paxM FAD-dependent monooxygenase family.</text>
</comment>
<dbReference type="InterPro" id="IPR050493">
    <property type="entry name" value="FAD-dep_Monooxygenase_BioMet"/>
</dbReference>
<dbReference type="SUPFAM" id="SSF54373">
    <property type="entry name" value="FAD-linked reductases, C-terminal domain"/>
    <property type="match status" value="1"/>
</dbReference>
<evidence type="ECO:0000256" key="6">
    <source>
        <dbReference type="SAM" id="MobiDB-lite"/>
    </source>
</evidence>
<feature type="domain" description="FAD-binding" evidence="8">
    <location>
        <begin position="309"/>
        <end position="350"/>
    </location>
</feature>
<dbReference type="Gene3D" id="3.50.50.60">
    <property type="entry name" value="FAD/NAD(P)-binding domain"/>
    <property type="match status" value="1"/>
</dbReference>
<dbReference type="Pfam" id="PF01494">
    <property type="entry name" value="FAD_binding_3"/>
    <property type="match status" value="2"/>
</dbReference>
<keyword evidence="7" id="KW-0472">Membrane</keyword>
<evidence type="ECO:0000256" key="7">
    <source>
        <dbReference type="SAM" id="Phobius"/>
    </source>
</evidence>
<keyword evidence="2" id="KW-0285">Flavoprotein</keyword>
<dbReference type="Proteomes" id="UP001172673">
    <property type="component" value="Unassembled WGS sequence"/>
</dbReference>
<protein>
    <recommendedName>
        <fullName evidence="8">FAD-binding domain-containing protein</fullName>
    </recommendedName>
</protein>
<evidence type="ECO:0000256" key="3">
    <source>
        <dbReference type="ARBA" id="ARBA00022827"/>
    </source>
</evidence>
<dbReference type="GO" id="GO:0004497">
    <property type="term" value="F:monooxygenase activity"/>
    <property type="evidence" value="ECO:0007669"/>
    <property type="project" value="UniProtKB-KW"/>
</dbReference>
<keyword evidence="3" id="KW-0274">FAD</keyword>
<evidence type="ECO:0000259" key="8">
    <source>
        <dbReference type="Pfam" id="PF01494"/>
    </source>
</evidence>
<feature type="region of interest" description="Disordered" evidence="6">
    <location>
        <begin position="410"/>
        <end position="432"/>
    </location>
</feature>
<dbReference type="PANTHER" id="PTHR13789:SF215">
    <property type="entry name" value="FAD-BINDING DOMAIN-CONTAINING PROTEIN-RELATED"/>
    <property type="match status" value="1"/>
</dbReference>
<keyword evidence="7" id="KW-1133">Transmembrane helix</keyword>
<evidence type="ECO:0000313" key="9">
    <source>
        <dbReference type="EMBL" id="KAJ9604326.1"/>
    </source>
</evidence>
<dbReference type="PANTHER" id="PTHR13789">
    <property type="entry name" value="MONOOXYGENASE"/>
    <property type="match status" value="1"/>
</dbReference>
<keyword evidence="4" id="KW-0560">Oxidoreductase</keyword>
<keyword evidence="7" id="KW-0812">Transmembrane</keyword>
<keyword evidence="10" id="KW-1185">Reference proteome</keyword>
<sequence length="447" mass="50472">MGSISSPISLHVIVVGGGICGLSAAIALRRAGHRVTVYEKYSADADAGAGIVICSNAVRVLRQWGLDLERAGMFQHKTGYIVNGATLKVLNVAFGEDSRLHKRNDDGDAMYLTTRQDLKMLLRDEAERAVLGEGTVDFRYGWEVVDYDPERPAVKFGDGTWVESDLVVACDGIRSRATKVICGYEDPAQPTGRSALRLLIRDEDLEAVKERYKDNKFISDRFHHDGTIWFAHEHERLVVWWTCRFGKIHAFDVIMPDDGKYLSKEDWTAKCDKQVFLKDFEHWHPLYRDLFDAADEAPMLWKVCAREPLKTLRKDKLCQLGDALHPMPPFRAQGGTQSIEDAGALEVVLAGITDKSELPHRLAILDKLRVPRYSCAQLMSTVRQDDRNMEERFAEVLKECRKWFDGEAQSHRESLSDDSFELSSDVRSGQSRELAEVVVVVRREGSG</sequence>
<organism evidence="9 10">
    <name type="scientific">Cladophialophora chaetospira</name>
    <dbReference type="NCBI Taxonomy" id="386627"/>
    <lineage>
        <taxon>Eukaryota</taxon>
        <taxon>Fungi</taxon>
        <taxon>Dikarya</taxon>
        <taxon>Ascomycota</taxon>
        <taxon>Pezizomycotina</taxon>
        <taxon>Eurotiomycetes</taxon>
        <taxon>Chaetothyriomycetidae</taxon>
        <taxon>Chaetothyriales</taxon>
        <taxon>Herpotrichiellaceae</taxon>
        <taxon>Cladophialophora</taxon>
    </lineage>
</organism>
<dbReference type="GO" id="GO:0071949">
    <property type="term" value="F:FAD binding"/>
    <property type="evidence" value="ECO:0007669"/>
    <property type="project" value="InterPro"/>
</dbReference>
<evidence type="ECO:0000256" key="4">
    <source>
        <dbReference type="ARBA" id="ARBA00023002"/>
    </source>
</evidence>
<evidence type="ECO:0000313" key="10">
    <source>
        <dbReference type="Proteomes" id="UP001172673"/>
    </source>
</evidence>
<name>A0AA39CDJ1_9EURO</name>